<organism evidence="2 3">
    <name type="scientific">Brassica cretica</name>
    <name type="common">Mustard</name>
    <dbReference type="NCBI Taxonomy" id="69181"/>
    <lineage>
        <taxon>Eukaryota</taxon>
        <taxon>Viridiplantae</taxon>
        <taxon>Streptophyta</taxon>
        <taxon>Embryophyta</taxon>
        <taxon>Tracheophyta</taxon>
        <taxon>Spermatophyta</taxon>
        <taxon>Magnoliopsida</taxon>
        <taxon>eudicotyledons</taxon>
        <taxon>Gunneridae</taxon>
        <taxon>Pentapetalae</taxon>
        <taxon>rosids</taxon>
        <taxon>malvids</taxon>
        <taxon>Brassicales</taxon>
        <taxon>Brassicaceae</taxon>
        <taxon>Brassiceae</taxon>
        <taxon>Brassica</taxon>
    </lineage>
</organism>
<dbReference type="AlphaFoldDB" id="A0A8S9MTI2"/>
<sequence>MCFVDVDGFEDDPELERQYPPPPPPPRPPSLYPHPNVFHLHRIHHHLFLLSNHLHHHYQKTEKIQIVRNGCEGNELVSLAFSSRMMVNNGEPTALEKIKFCGSPEKGRKNRSGGIVEEVEAQDEDMCFVDVDGFEDDPELERQYPPPPPPPRPPSLYPHHNVFHLHRIDHHLFLLSNHLHTILSSRKLVYGNEIEDQKTEKIQIVRNGCEGNELVSLAFSSRMMVNNGEPTALEKLKFCGSPEKGRKNRSGGIVEEVEAQDEGFEVEESIFSRI</sequence>
<dbReference type="EMBL" id="QGKX02002183">
    <property type="protein sequence ID" value="KAF3486581.1"/>
    <property type="molecule type" value="Genomic_DNA"/>
</dbReference>
<name>A0A8S9MTI2_BRACR</name>
<protein>
    <submittedName>
        <fullName evidence="2">Uncharacterized protein</fullName>
    </submittedName>
</protein>
<evidence type="ECO:0000313" key="3">
    <source>
        <dbReference type="Proteomes" id="UP000712600"/>
    </source>
</evidence>
<feature type="region of interest" description="Disordered" evidence="1">
    <location>
        <begin position="11"/>
        <end position="32"/>
    </location>
</feature>
<accession>A0A8S9MTI2</accession>
<comment type="caution">
    <text evidence="2">The sequence shown here is derived from an EMBL/GenBank/DDBJ whole genome shotgun (WGS) entry which is preliminary data.</text>
</comment>
<gene>
    <name evidence="2" type="ORF">F2Q69_00052679</name>
</gene>
<feature type="compositionally biased region" description="Pro residues" evidence="1">
    <location>
        <begin position="19"/>
        <end position="32"/>
    </location>
</feature>
<evidence type="ECO:0000256" key="1">
    <source>
        <dbReference type="SAM" id="MobiDB-lite"/>
    </source>
</evidence>
<dbReference type="Proteomes" id="UP000712600">
    <property type="component" value="Unassembled WGS sequence"/>
</dbReference>
<reference evidence="2" key="1">
    <citation type="submission" date="2019-12" db="EMBL/GenBank/DDBJ databases">
        <title>Genome sequencing and annotation of Brassica cretica.</title>
        <authorList>
            <person name="Studholme D.J."/>
            <person name="Sarris P."/>
        </authorList>
    </citation>
    <scope>NUCLEOTIDE SEQUENCE</scope>
    <source>
        <strain evidence="2">PFS-109/04</strain>
        <tissue evidence="2">Leaf</tissue>
    </source>
</reference>
<evidence type="ECO:0000313" key="2">
    <source>
        <dbReference type="EMBL" id="KAF3486581.1"/>
    </source>
</evidence>
<proteinExistence type="predicted"/>